<organism evidence="4">
    <name type="scientific">Lygus hesperus</name>
    <name type="common">Western plant bug</name>
    <dbReference type="NCBI Taxonomy" id="30085"/>
    <lineage>
        <taxon>Eukaryota</taxon>
        <taxon>Metazoa</taxon>
        <taxon>Ecdysozoa</taxon>
        <taxon>Arthropoda</taxon>
        <taxon>Hexapoda</taxon>
        <taxon>Insecta</taxon>
        <taxon>Pterygota</taxon>
        <taxon>Neoptera</taxon>
        <taxon>Paraneoptera</taxon>
        <taxon>Hemiptera</taxon>
        <taxon>Heteroptera</taxon>
        <taxon>Panheteroptera</taxon>
        <taxon>Cimicomorpha</taxon>
        <taxon>Miridae</taxon>
        <taxon>Mirini</taxon>
        <taxon>Lygus</taxon>
    </lineage>
</organism>
<dbReference type="InterPro" id="IPR016024">
    <property type="entry name" value="ARM-type_fold"/>
</dbReference>
<evidence type="ECO:0000313" key="4">
    <source>
        <dbReference type="EMBL" id="JAG12389.1"/>
    </source>
</evidence>
<dbReference type="FunFam" id="1.25.10.10:FF:000353">
    <property type="entry name" value="Serine/threonine-protein phosphatase 2A 56 kDa regulatory subunit"/>
    <property type="match status" value="1"/>
</dbReference>
<dbReference type="GO" id="GO:0000159">
    <property type="term" value="C:protein phosphatase type 2A complex"/>
    <property type="evidence" value="ECO:0007669"/>
    <property type="project" value="UniProtKB-UniRule"/>
</dbReference>
<reference evidence="4" key="1">
    <citation type="journal article" date="2014" name="PLoS ONE">
        <title>Transcriptome-Based Identification of ABC Transporters in the Western Tarnished Plant Bug Lygus hesperus.</title>
        <authorList>
            <person name="Hull J.J."/>
            <person name="Chaney K."/>
            <person name="Geib S.M."/>
            <person name="Fabrick J.A."/>
            <person name="Brent C.S."/>
            <person name="Walsh D."/>
            <person name="Lavine L.C."/>
        </authorList>
    </citation>
    <scope>NUCLEOTIDE SEQUENCE</scope>
</reference>
<dbReference type="AlphaFoldDB" id="A0A0A9WX92"/>
<reference evidence="4" key="2">
    <citation type="submission" date="2014-07" db="EMBL/GenBank/DDBJ databases">
        <authorList>
            <person name="Hull J."/>
        </authorList>
    </citation>
    <scope>NUCLEOTIDE SEQUENCE</scope>
</reference>
<evidence type="ECO:0000256" key="3">
    <source>
        <dbReference type="SAM" id="MobiDB-lite"/>
    </source>
</evidence>
<proteinExistence type="inferred from homology"/>
<protein>
    <recommendedName>
        <fullName evidence="2">Serine/threonine protein phosphatase 2A regulatory subunit</fullName>
    </recommendedName>
</protein>
<name>A0A0A9WX92_LYGHE</name>
<dbReference type="PIRSF" id="PIRSF028043">
    <property type="entry name" value="PP2A_B56"/>
    <property type="match status" value="1"/>
</dbReference>
<dbReference type="InterPro" id="IPR011989">
    <property type="entry name" value="ARM-like"/>
</dbReference>
<sequence>MLTAVVDHLTGNMNVLDAIGSVKRKLSRGSSRFKNKTGDVEYDTLPLLNDVPTQEQEDLFIKKLEQCCVNFDFQDPCDDVKGKETKRKTFVELIAFIGTSQGVLTERVYPEIVNMFSHNVFRVLPPSEFVDFDPENDDPTMEAMWPHLSLAYEFLLRFIESPNNFVPTIAKKYINQNFVNQLLDLLDSEDPRERDCLKMILHRIYGKMLGLRSFMRKRISYIFLRFALEIEKFNGVPELLEILGTIINGFALPLKEEHKLFLTRVLLPLHKPSCLPGYHQQLDFCVIQFIEKDPTLAEPVLTRLLRIWPKTCSHKEVLFLTELEDILDAITSEEFPKIAALVFKQLAKCMASPHFQVAEKALAFRSNEYIFALMVGSIEVIMPIVFPAAYASKDHWNSNHVRTQAMAFLKDLKDVAPQLYEQCKAEYLKNESNKTSRDPSNSTDEISPEKGNYSENNNCIVTSF</sequence>
<feature type="compositionally biased region" description="Polar residues" evidence="3">
    <location>
        <begin position="453"/>
        <end position="464"/>
    </location>
</feature>
<feature type="region of interest" description="Disordered" evidence="3">
    <location>
        <begin position="430"/>
        <end position="464"/>
    </location>
</feature>
<evidence type="ECO:0000256" key="2">
    <source>
        <dbReference type="PIRNR" id="PIRNR028043"/>
    </source>
</evidence>
<dbReference type="Pfam" id="PF01603">
    <property type="entry name" value="B56"/>
    <property type="match status" value="1"/>
</dbReference>
<dbReference type="EMBL" id="GBHO01031215">
    <property type="protein sequence ID" value="JAG12389.1"/>
    <property type="molecule type" value="Transcribed_RNA"/>
</dbReference>
<dbReference type="PANTHER" id="PTHR10257:SF3">
    <property type="entry name" value="SERINE_THREONINE-PROTEIN PHOSPHATASE 2A 56 KDA REGULATORY SUBUNIT GAMMA ISOFORM"/>
    <property type="match status" value="1"/>
</dbReference>
<dbReference type="PANTHER" id="PTHR10257">
    <property type="entry name" value="SERINE/THREONINE PROTEIN PHOSPHATASE 2A PP2A REGULATORY SUBUNIT B"/>
    <property type="match status" value="1"/>
</dbReference>
<accession>A0A0A9WX92</accession>
<dbReference type="Gene3D" id="1.25.10.10">
    <property type="entry name" value="Leucine-rich Repeat Variant"/>
    <property type="match status" value="1"/>
</dbReference>
<dbReference type="SUPFAM" id="SSF48371">
    <property type="entry name" value="ARM repeat"/>
    <property type="match status" value="1"/>
</dbReference>
<dbReference type="GO" id="GO:0007165">
    <property type="term" value="P:signal transduction"/>
    <property type="evidence" value="ECO:0007669"/>
    <property type="project" value="InterPro"/>
</dbReference>
<comment type="similarity">
    <text evidence="1">Belongs to the phosphatase 2A regulatory subunit B56 family.</text>
</comment>
<gene>
    <name evidence="4" type="primary">Ppp2r5a_1</name>
    <name evidence="4" type="ORF">CM83_72285</name>
</gene>
<dbReference type="GO" id="GO:0019888">
    <property type="term" value="F:protein phosphatase regulator activity"/>
    <property type="evidence" value="ECO:0007669"/>
    <property type="project" value="UniProtKB-UniRule"/>
</dbReference>
<evidence type="ECO:0000256" key="1">
    <source>
        <dbReference type="ARBA" id="ARBA00009745"/>
    </source>
</evidence>
<dbReference type="InterPro" id="IPR002554">
    <property type="entry name" value="PP2A_B56"/>
</dbReference>